<feature type="compositionally biased region" description="Low complexity" evidence="6">
    <location>
        <begin position="684"/>
        <end position="695"/>
    </location>
</feature>
<feature type="region of interest" description="Disordered" evidence="6">
    <location>
        <begin position="1388"/>
        <end position="1441"/>
    </location>
</feature>
<gene>
    <name evidence="7" type="ORF">PACLA_8A060046</name>
</gene>
<evidence type="ECO:0000256" key="1">
    <source>
        <dbReference type="ARBA" id="ARBA00004177"/>
    </source>
</evidence>
<keyword evidence="3" id="KW-0963">Cytoplasm</keyword>
<dbReference type="GO" id="GO:0045022">
    <property type="term" value="P:early endosome to late endosome transport"/>
    <property type="evidence" value="ECO:0007669"/>
    <property type="project" value="TreeGrafter"/>
</dbReference>
<dbReference type="SUPFAM" id="SSF52799">
    <property type="entry name" value="(Phosphotyrosine protein) phosphatases II"/>
    <property type="match status" value="1"/>
</dbReference>
<feature type="region of interest" description="Disordered" evidence="6">
    <location>
        <begin position="1638"/>
        <end position="1749"/>
    </location>
</feature>
<dbReference type="Pfam" id="PF13949">
    <property type="entry name" value="ALIX_LYPXL_bnd"/>
    <property type="match status" value="1"/>
</dbReference>
<accession>A0A7D9E2T4</accession>
<dbReference type="Gene3D" id="1.25.40.280">
    <property type="entry name" value="alix/aip1 like domains"/>
    <property type="match status" value="1"/>
</dbReference>
<evidence type="ECO:0000256" key="4">
    <source>
        <dbReference type="ARBA" id="ARBA00022753"/>
    </source>
</evidence>
<feature type="compositionally biased region" description="Polar residues" evidence="6">
    <location>
        <begin position="1036"/>
        <end position="1066"/>
    </location>
</feature>
<feature type="region of interest" description="Disordered" evidence="6">
    <location>
        <begin position="1549"/>
        <end position="1613"/>
    </location>
</feature>
<feature type="compositionally biased region" description="Low complexity" evidence="6">
    <location>
        <begin position="887"/>
        <end position="906"/>
    </location>
</feature>
<dbReference type="Gene3D" id="3.90.190.10">
    <property type="entry name" value="Protein tyrosine phosphatase superfamily"/>
    <property type="match status" value="1"/>
</dbReference>
<protein>
    <submittedName>
        <fullName evidence="7">Tyrosine- phosphatase non-receptor type 23-like</fullName>
    </submittedName>
</protein>
<feature type="coiled-coil region" evidence="5">
    <location>
        <begin position="290"/>
        <end position="324"/>
    </location>
</feature>
<feature type="region of interest" description="Disordered" evidence="6">
    <location>
        <begin position="1177"/>
        <end position="1271"/>
    </location>
</feature>
<dbReference type="Pfam" id="PF03097">
    <property type="entry name" value="BRO1"/>
    <property type="match status" value="1"/>
</dbReference>
<dbReference type="PRINTS" id="PR00700">
    <property type="entry name" value="PRTYPHPHTASE"/>
</dbReference>
<feature type="compositionally biased region" description="Pro residues" evidence="6">
    <location>
        <begin position="608"/>
        <end position="626"/>
    </location>
</feature>
<organism evidence="7 8">
    <name type="scientific">Paramuricea clavata</name>
    <name type="common">Red gorgonian</name>
    <name type="synonym">Violescent sea-whip</name>
    <dbReference type="NCBI Taxonomy" id="317549"/>
    <lineage>
        <taxon>Eukaryota</taxon>
        <taxon>Metazoa</taxon>
        <taxon>Cnidaria</taxon>
        <taxon>Anthozoa</taxon>
        <taxon>Octocorallia</taxon>
        <taxon>Malacalcyonacea</taxon>
        <taxon>Plexauridae</taxon>
        <taxon>Paramuricea</taxon>
    </lineage>
</organism>
<keyword evidence="8" id="KW-1185">Reference proteome</keyword>
<feature type="compositionally biased region" description="Polar residues" evidence="6">
    <location>
        <begin position="1177"/>
        <end position="1188"/>
    </location>
</feature>
<dbReference type="InterPro" id="IPR038499">
    <property type="entry name" value="BRO1_sf"/>
</dbReference>
<feature type="region of interest" description="Disordered" evidence="6">
    <location>
        <begin position="456"/>
        <end position="550"/>
    </location>
</feature>
<feature type="compositionally biased region" description="Basic and acidic residues" evidence="6">
    <location>
        <begin position="1129"/>
        <end position="1138"/>
    </location>
</feature>
<dbReference type="Pfam" id="PF00102">
    <property type="entry name" value="Y_phosphatase"/>
    <property type="match status" value="1"/>
</dbReference>
<dbReference type="EMBL" id="CACRXK020003548">
    <property type="protein sequence ID" value="CAB3999254.1"/>
    <property type="molecule type" value="Genomic_DNA"/>
</dbReference>
<evidence type="ECO:0000256" key="3">
    <source>
        <dbReference type="ARBA" id="ARBA00022490"/>
    </source>
</evidence>
<proteinExistence type="predicted"/>
<feature type="compositionally biased region" description="Polar residues" evidence="6">
    <location>
        <begin position="642"/>
        <end position="662"/>
    </location>
</feature>
<feature type="compositionally biased region" description="Polar residues" evidence="6">
    <location>
        <begin position="1246"/>
        <end position="1271"/>
    </location>
</feature>
<evidence type="ECO:0000313" key="7">
    <source>
        <dbReference type="EMBL" id="CAB3999254.1"/>
    </source>
</evidence>
<feature type="coiled-coil region" evidence="5">
    <location>
        <begin position="354"/>
        <end position="391"/>
    </location>
</feature>
<dbReference type="PANTHER" id="PTHR23030">
    <property type="entry name" value="PCD6 INTERACTING PROTEIN-RELATED"/>
    <property type="match status" value="1"/>
</dbReference>
<feature type="compositionally biased region" description="Polar residues" evidence="6">
    <location>
        <begin position="1638"/>
        <end position="1651"/>
    </location>
</feature>
<reference evidence="7" key="1">
    <citation type="submission" date="2020-04" db="EMBL/GenBank/DDBJ databases">
        <authorList>
            <person name="Alioto T."/>
            <person name="Alioto T."/>
            <person name="Gomez Garrido J."/>
        </authorList>
    </citation>
    <scope>NUCLEOTIDE SEQUENCE</scope>
    <source>
        <strain evidence="7">A484AB</strain>
    </source>
</reference>
<feature type="compositionally biased region" description="Polar residues" evidence="6">
    <location>
        <begin position="1588"/>
        <end position="1597"/>
    </location>
</feature>
<evidence type="ECO:0000256" key="5">
    <source>
        <dbReference type="SAM" id="Coils"/>
    </source>
</evidence>
<feature type="compositionally biased region" description="Basic and acidic residues" evidence="6">
    <location>
        <begin position="1598"/>
        <end position="1613"/>
    </location>
</feature>
<feature type="region of interest" description="Disordered" evidence="6">
    <location>
        <begin position="564"/>
        <end position="1156"/>
    </location>
</feature>
<feature type="compositionally biased region" description="Polar residues" evidence="6">
    <location>
        <begin position="574"/>
        <end position="589"/>
    </location>
</feature>
<feature type="compositionally biased region" description="Polar residues" evidence="6">
    <location>
        <begin position="534"/>
        <end position="547"/>
    </location>
</feature>
<feature type="compositionally biased region" description="Basic and acidic residues" evidence="6">
    <location>
        <begin position="1578"/>
        <end position="1587"/>
    </location>
</feature>
<feature type="compositionally biased region" description="Polar residues" evidence="6">
    <location>
        <begin position="980"/>
        <end position="1006"/>
    </location>
</feature>
<dbReference type="InterPro" id="IPR029021">
    <property type="entry name" value="Prot-tyrosine_phosphatase-like"/>
</dbReference>
<dbReference type="GO" id="GO:0043328">
    <property type="term" value="P:protein transport to vacuole involved in ubiquitin-dependent protein catabolic process via the multivesicular body sorting pathway"/>
    <property type="evidence" value="ECO:0007669"/>
    <property type="project" value="TreeGrafter"/>
</dbReference>
<dbReference type="PROSITE" id="PS51180">
    <property type="entry name" value="BRO1"/>
    <property type="match status" value="1"/>
</dbReference>
<dbReference type="PANTHER" id="PTHR23030:SF30">
    <property type="entry name" value="TYROSINE-PROTEIN PHOSPHATASE NON-RECEPTOR TYPE 23"/>
    <property type="match status" value="1"/>
</dbReference>
<dbReference type="SMART" id="SM00194">
    <property type="entry name" value="PTPc"/>
    <property type="match status" value="1"/>
</dbReference>
<dbReference type="Proteomes" id="UP001152795">
    <property type="component" value="Unassembled WGS sequence"/>
</dbReference>
<dbReference type="GO" id="GO:0032456">
    <property type="term" value="P:endocytic recycling"/>
    <property type="evidence" value="ECO:0007669"/>
    <property type="project" value="TreeGrafter"/>
</dbReference>
<comment type="subcellular location">
    <subcellularLocation>
        <location evidence="2">Cytoplasm</location>
    </subcellularLocation>
    <subcellularLocation>
        <location evidence="1">Endosome</location>
    </subcellularLocation>
</comment>
<feature type="compositionally biased region" description="Polar residues" evidence="6">
    <location>
        <begin position="1198"/>
        <end position="1238"/>
    </location>
</feature>
<dbReference type="GO" id="GO:0004725">
    <property type="term" value="F:protein tyrosine phosphatase activity"/>
    <property type="evidence" value="ECO:0007669"/>
    <property type="project" value="InterPro"/>
</dbReference>
<feature type="compositionally biased region" description="Low complexity" evidence="6">
    <location>
        <begin position="843"/>
        <end position="859"/>
    </location>
</feature>
<name>A0A7D9E2T4_PARCT</name>
<dbReference type="GO" id="GO:0005768">
    <property type="term" value="C:endosome"/>
    <property type="evidence" value="ECO:0007669"/>
    <property type="project" value="UniProtKB-SubCell"/>
</dbReference>
<feature type="compositionally biased region" description="Low complexity" evidence="6">
    <location>
        <begin position="768"/>
        <end position="778"/>
    </location>
</feature>
<dbReference type="Gene3D" id="1.20.120.560">
    <property type="entry name" value="alix/aip1 in complex with the ypdl late domain"/>
    <property type="match status" value="1"/>
</dbReference>
<feature type="compositionally biased region" description="Polar residues" evidence="6">
    <location>
        <begin position="742"/>
        <end position="767"/>
    </location>
</feature>
<dbReference type="InterPro" id="IPR000242">
    <property type="entry name" value="PTP_cat"/>
</dbReference>
<feature type="compositionally biased region" description="Basic and acidic residues" evidence="6">
    <location>
        <begin position="1549"/>
        <end position="1568"/>
    </location>
</feature>
<feature type="compositionally biased region" description="Polar residues" evidence="6">
    <location>
        <begin position="826"/>
        <end position="838"/>
    </location>
</feature>
<feature type="compositionally biased region" description="Polar residues" evidence="6">
    <location>
        <begin position="1419"/>
        <end position="1441"/>
    </location>
</feature>
<sequence length="1977" mass="221584">MYMSNTSDEQGKYGEKVAFLKIAAQRIAEAQKLLKNQSQQIQEVVQFIADAVTQKLEGAKRDNDFIYHEPEPASTALPEIKGASLVKPIPFQPYDPSMGKDIFEKLIPMKAHESSSLYSEEKANLLRRYASIVSEKDKELSSWLASMHIDDLLRPEEADNLPADLTTKCESLQSNPGAIKKSGEMLTKLKEKGVELEKTLEATRKEVVDVQNEKNTFMEKYNVKLEEDKLKEYLDEVNSYQQKHVVAKKTNDELEKAFEAHRDNLELMIGPEQALHGILPSQNILDSPIEDDAVQRIRDLLAKIEKMKTQRAQFMDKLREQVNKDDITHLIATREGDDLESFFKEELKKHDESCELLQCNLDAQEKIMKALTEANAKYAHARRSVAEIKAKRDLVVKSLIGSYNFFMNFKDKVSSGVTFYNQLSEIFEKRRQEITTICKSEKERLQKIVEKAKQIKEERERKSESKVDVALSNTISPERRNNPGNPQHPPPIGYQSQPGHAPRHPLSHQAIPHSLRGPAPNQPPPIQSGHPAQFNPQRGVPSNQPGMSQYIPRIPSATLLTARPRMSYPHPPFSATSQEGARPPTSVSWQPPPQPSDTSPTATGNIRFPPPQGIRPPNIPQGPSLPPQQYHGRPQLPMHIPQGQTFQHGQVGSGRGNWQPQQYGKGPHFRAGAPDQNIPSQLIPQRPMMTQQPMMSHQPRPAGQPPLQQRPPSQILPPVQQHQLPQNLSQQPARPETPPSPQRIQQPYLSKPPSYQQQFGIGSNQQLQGPGPQHVQPIPQQPPGPYQNLHGPQSRGQPPHGQQSHGQRPGQYQQPGQQSLSNQQSRSHQIPTAYQQQPPVRMPPSSMQQPIQQPLQHQLPSHHHLPPSQHLPPQQQRPSGQYHQVGPYQQRFPYQQHQQPGGSHHQLVPQQTHQQGFQGPVPAGPPPHQQGPNQQPGKHIPPVQNPPPTPYGQLPPSQVSHNLPPALEPQSYRKQPLIQKLSSENLPPQQQRSPYHPSQNTPQEPSSKPLHPVLQEKAPYPTSQHERPANPPTQLPYGSSVQPSQYPHAPTSQEQQASQVSGQSKYQQWQQQQQQYGPTSAQHPHTQYQQTNKTVQNPSISKPGVYPSPSAYPLPTSSHNFSQTQQENRSSKQGDHRPNISKSVVYPSPNTSSKIESGVTLTYTHPTSSHNFSQILQENRSSQQSNPPNILKPGVHASPSSQHIPTGPSVSSIYAHSNENFPQTHPSNTQNPNPSHDTLSPYFPAVSSQASQPYSKENQPTDNVSKGPVLSSNLNFRSKSFQEFNPTRVVLSKPGALSVSPLPANSSSTTSIQDLAIDSTAATQSGQQTHVSQNGATYNELGHFDSTLYNNTDSASHTSVMNTTSTAHLSIVKPKSTIDDKLLENLKSLDSPQPLPSKYPEKANNVDTTGPEIAGANVPDSSLDTTGLSTPDVTSQGLASTSSQEDVHKLQQKVLLQQQQLIEQQQRFLEQQTLGEHSQVWRLMEQIKQQQKELEELKSEVKVKDQFGEIERHLENLERHQNSKELKKTEGVKLDDVLGKIVENAESRNEVAQEMHEKNKESDKKMSEQNKGNTALEMGEKPLERSTQDQLSEITTDVNRETKVESSKPEEIKEDFLMSQLSQFSSTSSQHNNMIIGSFQEPTSTPVSEQSMELETDTVSDVPPPKPSRASQAKPDITTPDESKALPTTSTPASSKTDTPILSQESKMMSNIDVVDTTKENQAPPPKPIKHRPPPPTPEVHPQTRPEVSHVTRDVFTKPTPDTDVVNADKLSEGNDEGDYVLRLAGMVESYRDVVDDLTKRQARGPSILTKEWLAVQHYQDTVSQVLTCDVGKKNTTKNRYLDILPYDQTRVILQGKEDSDYINATMIEDLTPLSPKYIASQGPIPQCFMDFWLMVWQQKCPLIVMLTKEVEGKKLKCHQYWPKDEGHSMLFGSLRVTMKRQTSLAFWKERLIHITHNETHELHVVEHYQFTGWPDQ</sequence>
<evidence type="ECO:0000256" key="6">
    <source>
        <dbReference type="SAM" id="MobiDB-lite"/>
    </source>
</evidence>
<dbReference type="InterPro" id="IPR025304">
    <property type="entry name" value="ALIX_V_dom"/>
</dbReference>
<feature type="compositionally biased region" description="Polar residues" evidence="6">
    <location>
        <begin position="1115"/>
        <end position="1128"/>
    </location>
</feature>
<feature type="compositionally biased region" description="Low complexity" evidence="6">
    <location>
        <begin position="720"/>
        <end position="732"/>
    </location>
</feature>
<dbReference type="InterPro" id="IPR004328">
    <property type="entry name" value="BRO1_dom"/>
</dbReference>
<feature type="compositionally biased region" description="Polar residues" evidence="6">
    <location>
        <begin position="1686"/>
        <end position="1709"/>
    </location>
</feature>
<feature type="compositionally biased region" description="Polar residues" evidence="6">
    <location>
        <begin position="1076"/>
        <end position="1100"/>
    </location>
</feature>
<keyword evidence="5" id="KW-0175">Coiled coil</keyword>
<evidence type="ECO:0000313" key="8">
    <source>
        <dbReference type="Proteomes" id="UP001152795"/>
    </source>
</evidence>
<feature type="compositionally biased region" description="Basic and acidic residues" evidence="6">
    <location>
        <begin position="456"/>
        <end position="467"/>
    </location>
</feature>
<keyword evidence="4" id="KW-0967">Endosome</keyword>
<feature type="compositionally biased region" description="Low complexity" evidence="6">
    <location>
        <begin position="866"/>
        <end position="879"/>
    </location>
</feature>
<dbReference type="PROSITE" id="PS50055">
    <property type="entry name" value="TYR_PHOSPHATASE_PTP"/>
    <property type="match status" value="1"/>
</dbReference>
<feature type="coiled-coil region" evidence="5">
    <location>
        <begin position="186"/>
        <end position="257"/>
    </location>
</feature>
<dbReference type="OrthoDB" id="10266451at2759"/>
<feature type="compositionally biased region" description="Low complexity" evidence="6">
    <location>
        <begin position="795"/>
        <end position="825"/>
    </location>
</feature>
<evidence type="ECO:0000256" key="2">
    <source>
        <dbReference type="ARBA" id="ARBA00004496"/>
    </source>
</evidence>
<dbReference type="Gene3D" id="1.20.140.50">
    <property type="entry name" value="alix/aip1 like domains"/>
    <property type="match status" value="1"/>
</dbReference>
<comment type="caution">
    <text evidence="7">The sequence shown here is derived from an EMBL/GenBank/DDBJ whole genome shotgun (WGS) entry which is preliminary data.</text>
</comment>